<dbReference type="InterPro" id="IPR001173">
    <property type="entry name" value="Glyco_trans_2-like"/>
</dbReference>
<dbReference type="AlphaFoldDB" id="A0AA96DSL3"/>
<sequence>MSETPFFSIVIPTRNRADTLKYTIKTILNQDFQDYEIIICNNNSVDDTEEIVKKFSDKRIKYLKSNIDLSMSDNWELAYSKVTGQYVTYLADNDGFINGALNFMYKLLGLNNYPNIIRWEKNIYNWPSMESLNKDLLYINMLKKLEIIESKNIIQEVLSEKQTFQNLPMIYTSVIKRELVEMLIKKTGRLFHSASPDISSGFSFSLITDNYLSLSYGISCGSFSAKSNGYNSMRNKDNNISKDFKNLMNTSKINFHSNIPFVKSTIAAIVESFLKVKEALKYNKIDLDFKNIYLKIIKEVKIFDEEDLQETKTKIIEASKFNDKLHNFIIDYLEINPLKLNPYVDIKLEKGFKKNGALVLDGKDFNLTNIEEVSKFMGSFYNYSLNSISFPIVSESNLNLIEKSSKIAIWGNGSFSKKLQELIFKNREDIEICFIIDSYKKDKSNKIPILLPENLDFSNINYLIIASSFLNEFKDALLLLDIKEVKILKFE</sequence>
<evidence type="ECO:0000313" key="2">
    <source>
        <dbReference type="EMBL" id="WNL33058.1"/>
    </source>
</evidence>
<dbReference type="PANTHER" id="PTHR22916:SF3">
    <property type="entry name" value="UDP-GLCNAC:BETAGAL BETA-1,3-N-ACETYLGLUCOSAMINYLTRANSFERASE-LIKE PROTEIN 1"/>
    <property type="match status" value="1"/>
</dbReference>
<reference evidence="2" key="1">
    <citation type="submission" date="2023-09" db="EMBL/GenBank/DDBJ databases">
        <title>Arcobacter tbilisiensis sp. nov. isolated from chicken meat in Tbilisi, Georgia.</title>
        <authorList>
            <person name="Matthias R."/>
            <person name="Zautner A.E."/>
        </authorList>
    </citation>
    <scope>NUCLEOTIDE SEQUENCE</scope>
    <source>
        <strain evidence="2">LEO 62</strain>
    </source>
</reference>
<dbReference type="SUPFAM" id="SSF53448">
    <property type="entry name" value="Nucleotide-diphospho-sugar transferases"/>
    <property type="match status" value="1"/>
</dbReference>
<organism evidence="2">
    <name type="scientific">Arcobacter cryaerophilus gv. pseudocryaerophilus</name>
    <dbReference type="NCBI Taxonomy" id="2933791"/>
    <lineage>
        <taxon>Bacteria</taxon>
        <taxon>Pseudomonadati</taxon>
        <taxon>Campylobacterota</taxon>
        <taxon>Epsilonproteobacteria</taxon>
        <taxon>Campylobacterales</taxon>
        <taxon>Arcobacteraceae</taxon>
        <taxon>Aliarcobacter</taxon>
    </lineage>
</organism>
<accession>A0AA96DSL3</accession>
<dbReference type="GO" id="GO:0016758">
    <property type="term" value="F:hexosyltransferase activity"/>
    <property type="evidence" value="ECO:0007669"/>
    <property type="project" value="UniProtKB-ARBA"/>
</dbReference>
<name>A0AA96DSL3_9BACT</name>
<dbReference type="Pfam" id="PF00535">
    <property type="entry name" value="Glycos_transf_2"/>
    <property type="match status" value="1"/>
</dbReference>
<feature type="domain" description="Glycosyltransferase 2-like" evidence="1">
    <location>
        <begin position="8"/>
        <end position="95"/>
    </location>
</feature>
<proteinExistence type="predicted"/>
<evidence type="ECO:0000259" key="1">
    <source>
        <dbReference type="Pfam" id="PF00535"/>
    </source>
</evidence>
<gene>
    <name evidence="2" type="ORF">RMP68_05905</name>
</gene>
<dbReference type="EMBL" id="CP134856">
    <property type="protein sequence ID" value="WNL33058.1"/>
    <property type="molecule type" value="Genomic_DNA"/>
</dbReference>
<dbReference type="PANTHER" id="PTHR22916">
    <property type="entry name" value="GLYCOSYLTRANSFERASE"/>
    <property type="match status" value="1"/>
</dbReference>
<protein>
    <submittedName>
        <fullName evidence="2">Glycosyltransferase family 2 protein</fullName>
    </submittedName>
</protein>
<dbReference type="Gene3D" id="3.90.550.10">
    <property type="entry name" value="Spore Coat Polysaccharide Biosynthesis Protein SpsA, Chain A"/>
    <property type="match status" value="1"/>
</dbReference>
<dbReference type="InterPro" id="IPR029044">
    <property type="entry name" value="Nucleotide-diphossugar_trans"/>
</dbReference>
<dbReference type="RefSeq" id="WP_390869712.1">
    <property type="nucleotide sequence ID" value="NZ_CP128652.1"/>
</dbReference>
<dbReference type="Proteomes" id="UP001305220">
    <property type="component" value="Chromosome"/>
</dbReference>